<dbReference type="SUPFAM" id="SSF47226">
    <property type="entry name" value="Histidine-containing phosphotransfer domain, HPT domain"/>
    <property type="match status" value="1"/>
</dbReference>
<name>A0A0F9APW4_9ZZZZ</name>
<feature type="non-terminal residue" evidence="2">
    <location>
        <position position="65"/>
    </location>
</feature>
<dbReference type="InterPro" id="IPR036641">
    <property type="entry name" value="HPT_dom_sf"/>
</dbReference>
<dbReference type="Gene3D" id="1.20.120.160">
    <property type="entry name" value="HPT domain"/>
    <property type="match status" value="1"/>
</dbReference>
<evidence type="ECO:0000313" key="2">
    <source>
        <dbReference type="EMBL" id="KKL03662.1"/>
    </source>
</evidence>
<dbReference type="AlphaFoldDB" id="A0A0F9APW4"/>
<gene>
    <name evidence="2" type="ORF">LCGC14_2623870</name>
</gene>
<organism evidence="2">
    <name type="scientific">marine sediment metagenome</name>
    <dbReference type="NCBI Taxonomy" id="412755"/>
    <lineage>
        <taxon>unclassified sequences</taxon>
        <taxon>metagenomes</taxon>
        <taxon>ecological metagenomes</taxon>
    </lineage>
</organism>
<proteinExistence type="predicted"/>
<accession>A0A0F9APW4</accession>
<protein>
    <recommendedName>
        <fullName evidence="1">HPt domain-containing protein</fullName>
    </recommendedName>
</protein>
<dbReference type="GO" id="GO:0000160">
    <property type="term" value="P:phosphorelay signal transduction system"/>
    <property type="evidence" value="ECO:0007669"/>
    <property type="project" value="InterPro"/>
</dbReference>
<comment type="caution">
    <text evidence="2">The sequence shown here is derived from an EMBL/GenBank/DDBJ whole genome shotgun (WGS) entry which is preliminary data.</text>
</comment>
<reference evidence="2" key="1">
    <citation type="journal article" date="2015" name="Nature">
        <title>Complex archaea that bridge the gap between prokaryotes and eukaryotes.</title>
        <authorList>
            <person name="Spang A."/>
            <person name="Saw J.H."/>
            <person name="Jorgensen S.L."/>
            <person name="Zaremba-Niedzwiedzka K."/>
            <person name="Martijn J."/>
            <person name="Lind A.E."/>
            <person name="van Eijk R."/>
            <person name="Schleper C."/>
            <person name="Guy L."/>
            <person name="Ettema T.J."/>
        </authorList>
    </citation>
    <scope>NUCLEOTIDE SEQUENCE</scope>
</reference>
<sequence>MAEEELFDGMEEILEEFMRESGEIVEKLDEDLVTLEEKPDDLELLNQIFQGFHTIKGSSSFLGLA</sequence>
<dbReference type="InterPro" id="IPR008207">
    <property type="entry name" value="Sig_transdc_His_kin_Hpt_dom"/>
</dbReference>
<dbReference type="PROSITE" id="PS50894">
    <property type="entry name" value="HPT"/>
    <property type="match status" value="1"/>
</dbReference>
<dbReference type="Pfam" id="PF01627">
    <property type="entry name" value="Hpt"/>
    <property type="match status" value="1"/>
</dbReference>
<dbReference type="CDD" id="cd00088">
    <property type="entry name" value="HPT"/>
    <property type="match status" value="1"/>
</dbReference>
<feature type="domain" description="HPt" evidence="1">
    <location>
        <begin position="6"/>
        <end position="65"/>
    </location>
</feature>
<evidence type="ECO:0000259" key="1">
    <source>
        <dbReference type="PROSITE" id="PS50894"/>
    </source>
</evidence>
<dbReference type="EMBL" id="LAZR01044841">
    <property type="protein sequence ID" value="KKL03662.1"/>
    <property type="molecule type" value="Genomic_DNA"/>
</dbReference>